<dbReference type="PROSITE" id="PS50931">
    <property type="entry name" value="HTH_LYSR"/>
    <property type="match status" value="1"/>
</dbReference>
<evidence type="ECO:0000259" key="5">
    <source>
        <dbReference type="PROSITE" id="PS50931"/>
    </source>
</evidence>
<dbReference type="EMBL" id="CP151919">
    <property type="protein sequence ID" value="XAD52519.1"/>
    <property type="molecule type" value="Genomic_DNA"/>
</dbReference>
<evidence type="ECO:0000256" key="3">
    <source>
        <dbReference type="ARBA" id="ARBA00023125"/>
    </source>
</evidence>
<keyword evidence="2" id="KW-0805">Transcription regulation</keyword>
<dbReference type="RefSeq" id="WP_342593883.1">
    <property type="nucleotide sequence ID" value="NZ_CP151919.1"/>
</dbReference>
<evidence type="ECO:0000256" key="1">
    <source>
        <dbReference type="ARBA" id="ARBA00009437"/>
    </source>
</evidence>
<dbReference type="Gene3D" id="3.40.190.10">
    <property type="entry name" value="Periplasmic binding protein-like II"/>
    <property type="match status" value="2"/>
</dbReference>
<reference evidence="6 7" key="1">
    <citation type="submission" date="2024-04" db="EMBL/GenBank/DDBJ databases">
        <title>Salinicola lusitanus LLJ914,a marine bacterium isolated from the Okinawa Trough.</title>
        <authorList>
            <person name="Li J."/>
        </authorList>
    </citation>
    <scope>NUCLEOTIDE SEQUENCE [LARGE SCALE GENOMIC DNA]</scope>
    <source>
        <strain evidence="6 7">LLJ914</strain>
    </source>
</reference>
<evidence type="ECO:0000313" key="6">
    <source>
        <dbReference type="EMBL" id="XAD52519.1"/>
    </source>
</evidence>
<evidence type="ECO:0000256" key="2">
    <source>
        <dbReference type="ARBA" id="ARBA00023015"/>
    </source>
</evidence>
<dbReference type="Proteomes" id="UP001453229">
    <property type="component" value="Chromosome"/>
</dbReference>
<dbReference type="CDD" id="cd08413">
    <property type="entry name" value="PBP2_CysB_like"/>
    <property type="match status" value="1"/>
</dbReference>
<dbReference type="InterPro" id="IPR036390">
    <property type="entry name" value="WH_DNA-bd_sf"/>
</dbReference>
<accession>A0ABZ3CMY8</accession>
<evidence type="ECO:0000256" key="4">
    <source>
        <dbReference type="ARBA" id="ARBA00023163"/>
    </source>
</evidence>
<dbReference type="PANTHER" id="PTHR30126:SF6">
    <property type="entry name" value="HTH-TYPE TRANSCRIPTIONAL REGULATOR CYSB-RELATED"/>
    <property type="match status" value="1"/>
</dbReference>
<keyword evidence="3" id="KW-0238">DNA-binding</keyword>
<sequence>MTIFNGTAMNFQQLRIVRETVRQRFNLTEASNALFTSQSGASKHIRDLEDELGVELFERRGKRLLGLTTAGGTLLETIERILLDAENLKRSAHQLANRDQGRLAIATTHTQARYSLPPVIARFKESFPKVHLELHQCSPGEIVSLLRAGTVDIGIATEAVNEDGASFVRFPFHHWHHSIVVPDDHPLTRIAPLTLEAVADYPVVTYHEGFTGRASIDQAFEKAALAADVVLTALDADVIKTYVELGLGIGIIASLAYHPDRDRGLTLLSGESLFPRNTAYLALRRGHFLHAFAYEFLRLCSAALNEETVQQALAGR</sequence>
<dbReference type="InterPro" id="IPR005119">
    <property type="entry name" value="LysR_subst-bd"/>
</dbReference>
<dbReference type="PRINTS" id="PR00039">
    <property type="entry name" value="HTHLYSR"/>
</dbReference>
<dbReference type="InterPro" id="IPR037423">
    <property type="entry name" value="CysB_PBP2"/>
</dbReference>
<dbReference type="SUPFAM" id="SSF53850">
    <property type="entry name" value="Periplasmic binding protein-like II"/>
    <property type="match status" value="1"/>
</dbReference>
<dbReference type="Gene3D" id="1.10.10.10">
    <property type="entry name" value="Winged helix-like DNA-binding domain superfamily/Winged helix DNA-binding domain"/>
    <property type="match status" value="1"/>
</dbReference>
<dbReference type="Pfam" id="PF03466">
    <property type="entry name" value="LysR_substrate"/>
    <property type="match status" value="1"/>
</dbReference>
<dbReference type="NCBIfam" id="NF009327">
    <property type="entry name" value="PRK12684.1"/>
    <property type="match status" value="1"/>
</dbReference>
<evidence type="ECO:0000313" key="7">
    <source>
        <dbReference type="Proteomes" id="UP001453229"/>
    </source>
</evidence>
<dbReference type="Pfam" id="PF00126">
    <property type="entry name" value="HTH_1"/>
    <property type="match status" value="1"/>
</dbReference>
<dbReference type="InterPro" id="IPR036388">
    <property type="entry name" value="WH-like_DNA-bd_sf"/>
</dbReference>
<name>A0ABZ3CMY8_9GAMM</name>
<dbReference type="InterPro" id="IPR000847">
    <property type="entry name" value="LysR_HTH_N"/>
</dbReference>
<feature type="domain" description="HTH lysR-type" evidence="5">
    <location>
        <begin position="9"/>
        <end position="67"/>
    </location>
</feature>
<dbReference type="SUPFAM" id="SSF46785">
    <property type="entry name" value="Winged helix' DNA-binding domain"/>
    <property type="match status" value="1"/>
</dbReference>
<dbReference type="PANTHER" id="PTHR30126">
    <property type="entry name" value="HTH-TYPE TRANSCRIPTIONAL REGULATOR"/>
    <property type="match status" value="1"/>
</dbReference>
<gene>
    <name evidence="6" type="ORF">AAGT95_11730</name>
</gene>
<keyword evidence="7" id="KW-1185">Reference proteome</keyword>
<comment type="similarity">
    <text evidence="1">Belongs to the LysR transcriptional regulatory family.</text>
</comment>
<proteinExistence type="inferred from homology"/>
<protein>
    <submittedName>
        <fullName evidence="6">CysB family HTH-type transcriptional regulator</fullName>
    </submittedName>
</protein>
<organism evidence="6 7">
    <name type="scientific">Salinicola lusitanus</name>
    <dbReference type="NCBI Taxonomy" id="1949085"/>
    <lineage>
        <taxon>Bacteria</taxon>
        <taxon>Pseudomonadati</taxon>
        <taxon>Pseudomonadota</taxon>
        <taxon>Gammaproteobacteria</taxon>
        <taxon>Oceanospirillales</taxon>
        <taxon>Halomonadaceae</taxon>
        <taxon>Salinicola</taxon>
    </lineage>
</organism>
<keyword evidence="4" id="KW-0804">Transcription</keyword>